<dbReference type="OrthoDB" id="437922at2759"/>
<proteinExistence type="predicted"/>
<dbReference type="PANTHER" id="PTHR12975:SF6">
    <property type="entry name" value="TRAFFICKING PROTEIN PARTICLE COMPLEX SUBUNIT 8"/>
    <property type="match status" value="1"/>
</dbReference>
<dbReference type="Pfam" id="PF12739">
    <property type="entry name" value="TRAPPC-Trs85"/>
    <property type="match status" value="1"/>
</dbReference>
<feature type="domain" description="TPPC8 second Ig-like" evidence="2">
    <location>
        <begin position="809"/>
        <end position="928"/>
    </location>
</feature>
<evidence type="ECO:0000313" key="6">
    <source>
        <dbReference type="Proteomes" id="UP000515151"/>
    </source>
</evidence>
<dbReference type="Gene3D" id="1.25.40.10">
    <property type="entry name" value="Tetratricopeptide repeat domain"/>
    <property type="match status" value="1"/>
</dbReference>
<evidence type="ECO:0000313" key="5">
    <source>
        <dbReference type="Proteomes" id="UP000197138"/>
    </source>
</evidence>
<accession>A0A218XDM9</accession>
<dbReference type="GeneID" id="116208230"/>
<evidence type="ECO:0000313" key="7">
    <source>
        <dbReference type="RefSeq" id="XP_031397429.1"/>
    </source>
</evidence>
<dbReference type="RefSeq" id="XP_031397429.1">
    <property type="nucleotide sequence ID" value="XM_031541569.1"/>
</dbReference>
<dbReference type="Proteomes" id="UP000197138">
    <property type="component" value="Unassembled WGS sequence"/>
</dbReference>
<reference evidence="6" key="3">
    <citation type="journal article" date="2020" name="Plant Biotechnol. J.">
        <title>The pomegranate (Punica granatum L.) draft genome dissects genetic divergence between soft- and hard-seeded cultivars.</title>
        <authorList>
            <person name="Luo X."/>
            <person name="Li H."/>
            <person name="Wu Z."/>
            <person name="Yao W."/>
            <person name="Zhao P."/>
            <person name="Cao D."/>
            <person name="Yu H."/>
            <person name="Li K."/>
            <person name="Poudel K."/>
            <person name="Zhao D."/>
            <person name="Zhang F."/>
            <person name="Xia X."/>
            <person name="Chen L."/>
            <person name="Wang Q."/>
            <person name="Jing D."/>
            <person name="Cao S."/>
        </authorList>
    </citation>
    <scope>NUCLEOTIDE SEQUENCE [LARGE SCALE GENOMIC DNA]</scope>
</reference>
<dbReference type="InterPro" id="IPR058538">
    <property type="entry name" value="Ig_TPPC8_2nd"/>
</dbReference>
<dbReference type="InterPro" id="IPR058541">
    <property type="entry name" value="Ig_TPPC8_1st"/>
</dbReference>
<reference evidence="7" key="4">
    <citation type="submission" date="2025-04" db="UniProtKB">
        <authorList>
            <consortium name="RefSeq"/>
        </authorList>
    </citation>
    <scope>IDENTIFICATION</scope>
    <source>
        <tissue evidence="7">Leaf</tissue>
    </source>
</reference>
<dbReference type="Pfam" id="PF24542">
    <property type="entry name" value="Ig_TPPC8_C"/>
    <property type="match status" value="1"/>
</dbReference>
<dbReference type="InterPro" id="IPR024420">
    <property type="entry name" value="TRAPP_III_complex_Trs85"/>
</dbReference>
<dbReference type="GO" id="GO:1990072">
    <property type="term" value="C:TRAPPIII protein complex"/>
    <property type="evidence" value="ECO:0007669"/>
    <property type="project" value="TreeGrafter"/>
</dbReference>
<reference evidence="5" key="1">
    <citation type="journal article" date="2017" name="Plant J.">
        <title>The pomegranate (Punica granatum L.) genome and the genomics of punicalagin biosynthesis.</title>
        <authorList>
            <person name="Qin G."/>
            <person name="Xu C."/>
            <person name="Ming R."/>
            <person name="Tang H."/>
            <person name="Guyot R."/>
            <person name="Kramer E.M."/>
            <person name="Hu Y."/>
            <person name="Yi X."/>
            <person name="Qi Y."/>
            <person name="Xu X."/>
            <person name="Gao Z."/>
            <person name="Pan H."/>
            <person name="Jian J."/>
            <person name="Tian Y."/>
            <person name="Yue Z."/>
            <person name="Xu Y."/>
        </authorList>
    </citation>
    <scope>NUCLEOTIDE SEQUENCE [LARGE SCALE GENOMIC DNA]</scope>
    <source>
        <strain evidence="5">cv. Dabenzi</strain>
    </source>
</reference>
<dbReference type="SUPFAM" id="SSF48452">
    <property type="entry name" value="TPR-like"/>
    <property type="match status" value="1"/>
</dbReference>
<gene>
    <name evidence="7" type="primary">LOC116208230</name>
    <name evidence="4" type="ORF">CDL15_Pgr002166</name>
</gene>
<feature type="domain" description="TPPC8 C-terminal Ig-like" evidence="1">
    <location>
        <begin position="1116"/>
        <end position="1247"/>
    </location>
</feature>
<dbReference type="Pfam" id="PF24544">
    <property type="entry name" value="Ig_TPPC8_2nd"/>
    <property type="match status" value="1"/>
</dbReference>
<dbReference type="InterPro" id="IPR011990">
    <property type="entry name" value="TPR-like_helical_dom_sf"/>
</dbReference>
<dbReference type="EMBL" id="MTKT01002011">
    <property type="protein sequence ID" value="OWM82591.1"/>
    <property type="molecule type" value="Genomic_DNA"/>
</dbReference>
<evidence type="ECO:0000259" key="1">
    <source>
        <dbReference type="Pfam" id="PF24542"/>
    </source>
</evidence>
<keyword evidence="6" id="KW-1185">Reference proteome</keyword>
<evidence type="ECO:0000259" key="2">
    <source>
        <dbReference type="Pfam" id="PF24544"/>
    </source>
</evidence>
<organism evidence="4 5">
    <name type="scientific">Punica granatum</name>
    <name type="common">Pomegranate</name>
    <dbReference type="NCBI Taxonomy" id="22663"/>
    <lineage>
        <taxon>Eukaryota</taxon>
        <taxon>Viridiplantae</taxon>
        <taxon>Streptophyta</taxon>
        <taxon>Embryophyta</taxon>
        <taxon>Tracheophyta</taxon>
        <taxon>Spermatophyta</taxon>
        <taxon>Magnoliopsida</taxon>
        <taxon>eudicotyledons</taxon>
        <taxon>Gunneridae</taxon>
        <taxon>Pentapetalae</taxon>
        <taxon>rosids</taxon>
        <taxon>malvids</taxon>
        <taxon>Myrtales</taxon>
        <taxon>Lythraceae</taxon>
        <taxon>Punica</taxon>
    </lineage>
</organism>
<feature type="domain" description="TPPC8 first Ig-like" evidence="3">
    <location>
        <begin position="606"/>
        <end position="766"/>
    </location>
</feature>
<name>A0A218XDM9_PUNGR</name>
<sequence>MDPANTPLGRMLLDEISPVVMVLTTPLVDEACQKNGLSFIEMLSPFCVFNNIDVPVRTASDQPYRLQKFKLRLFYASDIRQPDLQVTKERLKEVITKAGEEESLNLHLDAPQPDDLLSRSESEVLPSWFKFFNKELIRTLSFSDHEAFDHPVVCLLVVSSKDDQPVNRFVDLFNTDQLPSLLNDGAMDPKIHKLYLLLHDNQDAPPEKATKFLSEMKSTFGANALQLLCINSSRDGLVEHLENPWTLYKSDALSTHSLGRFLNKDDVNEIKDLTQDLASKHVIPSMEEKVRVLNQQVSATRKGFRNQIKNLWWRKGKEESLDASNGPTYTFSSTESQIRVLGDYAFMLRDYELALSNYRLISTDYKLDKAWKRYAGVQEMMGVTYFMLNHSRKEAEYCMENAFNTYLKNVPAGHQNATRCGLWWIEMLKARDQYKEAASVYFHISGEESLHSAVMLEQASYCYLYSKPPMLRKYGFHLVLSGNQYKKCDQIKHAIRTYQRAISVFKGTTWSYIKDHVHFHVGQWYAFLGLYDAAVVHMLEVLMCAHQSKTTQELFLKNFLHFVQKAGKACEVLKLPLPIINASSLKVVFEDHRTYASPAAIGVRESLWRSFEEEVIPSLPTARTNWLEVQSKPISRKRKESNVCIVGEAIQVDVEFKNPLQISIPLTNVSLICELFERSDEAQTDASTSSELQNNEHINLTAERLMNFDKSSFALSDVDCTLESGSTTMVKLTVTPREEGILNIVGVKWRLSGSVVGCYNFLTTTMKKTATRKKKQKRSFTDNLKFEVIKSLPKLEGLIHTLPEKVYAGELRHLTLELSNMSEAAVKNLKMKISHPRFLNIGKAEHLKVKYPTCLEKRTDGEQTGSLAQPIEGSDSVFHFPNDIVVRKDSPLSWPLWFHAAVPGNISLYIVLYYEIEDAESFMKYRTLRMFYNLEVLPAIDVSFQISPLPSTLQKFLVRMDVASRTSLEDFQIHQLSSLGSQWEISLIDTLFHPPLLMSAQAFTCFLMLKRCEKPKGSDEVSSLTPCIGGDVKLSPNDDGESLYDISLSPLSDFHNCERLHQEKPSQGDSDTVDFVLISRRVHSESGSGVSYSPCLLSNHACHCSISSSSPISWAVEGPREIHHNFSASFCEVSLRMTLYNSSDAVASLRVNTLDSNQSGFLLSDSSAVLPTNQEGWYNVSLESEIKVTSDVRGTILNSLSSESIRPIIWSGSSSTKLQLEPSSTVQIPLQVCIFCPGTYDLSNYVVQWNLQWPIDQGNEETRPNSGTCPGYPYYITVLPSS</sequence>
<dbReference type="Pfam" id="PF24545">
    <property type="entry name" value="Ig_TPPC8_1st"/>
    <property type="match status" value="1"/>
</dbReference>
<reference evidence="4" key="2">
    <citation type="submission" date="2017-06" db="EMBL/GenBank/DDBJ databases">
        <title>The pomegranate genome and the genomics of punicalagin biosynthesis.</title>
        <authorList>
            <person name="Xu C."/>
        </authorList>
    </citation>
    <scope>NUCLEOTIDE SEQUENCE [LARGE SCALE GENOMIC DNA]</scope>
    <source>
        <tissue evidence="4">Fresh leaf</tissue>
    </source>
</reference>
<dbReference type="Proteomes" id="UP000515151">
    <property type="component" value="Chromosome 5"/>
</dbReference>
<protein>
    <submittedName>
        <fullName evidence="7">Trafficking protein particle complex subunit 8</fullName>
    </submittedName>
</protein>
<evidence type="ECO:0000259" key="3">
    <source>
        <dbReference type="Pfam" id="PF24545"/>
    </source>
</evidence>
<evidence type="ECO:0000313" key="4">
    <source>
        <dbReference type="EMBL" id="OWM82591.1"/>
    </source>
</evidence>
<dbReference type="InterPro" id="IPR057651">
    <property type="entry name" value="Ig_TPPC8_C"/>
</dbReference>
<dbReference type="PANTHER" id="PTHR12975">
    <property type="entry name" value="TRANSPORT PROTEIN TRAPP"/>
    <property type="match status" value="1"/>
</dbReference>